<dbReference type="HAMAP" id="MF_00024">
    <property type="entry name" value="CobD_CbiB"/>
    <property type="match status" value="1"/>
</dbReference>
<organism evidence="10 11">
    <name type="scientific">Oceanispirochaeta crateris</name>
    <dbReference type="NCBI Taxonomy" id="2518645"/>
    <lineage>
        <taxon>Bacteria</taxon>
        <taxon>Pseudomonadati</taxon>
        <taxon>Spirochaetota</taxon>
        <taxon>Spirochaetia</taxon>
        <taxon>Spirochaetales</taxon>
        <taxon>Spirochaetaceae</taxon>
        <taxon>Oceanispirochaeta</taxon>
    </lineage>
</organism>
<feature type="transmembrane region" description="Helical" evidence="9">
    <location>
        <begin position="158"/>
        <end position="175"/>
    </location>
</feature>
<gene>
    <name evidence="9" type="primary">cobD</name>
    <name evidence="10" type="ORF">EXM22_05765</name>
</gene>
<dbReference type="Pfam" id="PF03186">
    <property type="entry name" value="CobD_Cbib"/>
    <property type="match status" value="1"/>
</dbReference>
<feature type="transmembrane region" description="Helical" evidence="9">
    <location>
        <begin position="49"/>
        <end position="70"/>
    </location>
</feature>
<dbReference type="GO" id="GO:0005886">
    <property type="term" value="C:plasma membrane"/>
    <property type="evidence" value="ECO:0007669"/>
    <property type="project" value="UniProtKB-SubCell"/>
</dbReference>
<feature type="transmembrane region" description="Helical" evidence="9">
    <location>
        <begin position="77"/>
        <end position="99"/>
    </location>
</feature>
<comment type="subcellular location">
    <subcellularLocation>
        <location evidence="1 9">Cell membrane</location>
        <topology evidence="1 9">Multi-pass membrane protein</topology>
    </subcellularLocation>
</comment>
<feature type="transmembrane region" description="Helical" evidence="9">
    <location>
        <begin position="283"/>
        <end position="303"/>
    </location>
</feature>
<sequence length="314" mass="35477">MSELILIFAVFLDFLLGEPPSKFHPTVWMGTYIHWFYKKCPHKSQIVEFLWGFLLILTGVLLFAGSVHLISKISVPFSLLITLFSIPLLKVSFSIRSLLKSGKIIKEELEKGNLVEARKQTSFHLVSRNTDELSEKEICSCVIESLSENITDSFTSPVFYYLIFGLSGSWAYRFINTSDSMIAYRNEEFEWIGKFTAWCDSFLNYLPARISALMILLAAFLHPRASLRRGFYCLLKDRKKTASPNAGWTMSAMAGALDVTLMKKGEYRLHGGSSLLNSTKIDICLKITLLSLIITMIALVALIRGSVWALNMVV</sequence>
<evidence type="ECO:0000313" key="10">
    <source>
        <dbReference type="EMBL" id="QEN07519.1"/>
    </source>
</evidence>
<comment type="pathway">
    <text evidence="2 9">Cofactor biosynthesis; adenosylcobalamin biosynthesis.</text>
</comment>
<keyword evidence="6 9" id="KW-0812">Transmembrane</keyword>
<keyword evidence="8 9" id="KW-0472">Membrane</keyword>
<dbReference type="InterPro" id="IPR004485">
    <property type="entry name" value="Cobalamin_biosynth_CobD/CbiB"/>
</dbReference>
<dbReference type="NCBIfam" id="NF002281">
    <property type="entry name" value="PRK01209.2-5"/>
    <property type="match status" value="1"/>
</dbReference>
<evidence type="ECO:0000256" key="9">
    <source>
        <dbReference type="HAMAP-Rule" id="MF_00024"/>
    </source>
</evidence>
<dbReference type="OrthoDB" id="9811967at2"/>
<proteinExistence type="inferred from homology"/>
<dbReference type="AlphaFoldDB" id="A0A5C1QK13"/>
<dbReference type="PANTHER" id="PTHR34308:SF1">
    <property type="entry name" value="COBALAMIN BIOSYNTHESIS PROTEIN CBIB"/>
    <property type="match status" value="1"/>
</dbReference>
<dbReference type="RefSeq" id="WP_149485599.1">
    <property type="nucleotide sequence ID" value="NZ_CP036150.1"/>
</dbReference>
<feature type="transmembrane region" description="Helical" evidence="9">
    <location>
        <begin position="202"/>
        <end position="222"/>
    </location>
</feature>
<name>A0A5C1QK13_9SPIO</name>
<protein>
    <recommendedName>
        <fullName evidence="9">Cobalamin biosynthesis protein CobD</fullName>
    </recommendedName>
</protein>
<evidence type="ECO:0000256" key="2">
    <source>
        <dbReference type="ARBA" id="ARBA00004953"/>
    </source>
</evidence>
<keyword evidence="4 9" id="KW-1003">Cell membrane</keyword>
<accession>A0A5C1QK13</accession>
<dbReference type="PANTHER" id="PTHR34308">
    <property type="entry name" value="COBALAMIN BIOSYNTHESIS PROTEIN CBIB"/>
    <property type="match status" value="1"/>
</dbReference>
<keyword evidence="7 9" id="KW-1133">Transmembrane helix</keyword>
<keyword evidence="5 9" id="KW-0169">Cobalamin biosynthesis</keyword>
<dbReference type="GO" id="GO:0009236">
    <property type="term" value="P:cobalamin biosynthetic process"/>
    <property type="evidence" value="ECO:0007669"/>
    <property type="project" value="UniProtKB-UniRule"/>
</dbReference>
<dbReference type="NCBIfam" id="TIGR00380">
    <property type="entry name" value="cobal_cbiB"/>
    <property type="match status" value="1"/>
</dbReference>
<comment type="function">
    <text evidence="9">Converts cobyric acid to cobinamide by the addition of aminopropanol on the F carboxylic group.</text>
</comment>
<dbReference type="Proteomes" id="UP000324209">
    <property type="component" value="Chromosome"/>
</dbReference>
<evidence type="ECO:0000256" key="5">
    <source>
        <dbReference type="ARBA" id="ARBA00022573"/>
    </source>
</evidence>
<evidence type="ECO:0000256" key="3">
    <source>
        <dbReference type="ARBA" id="ARBA00006263"/>
    </source>
</evidence>
<dbReference type="GO" id="GO:0048472">
    <property type="term" value="F:threonine-phosphate decarboxylase activity"/>
    <property type="evidence" value="ECO:0007669"/>
    <property type="project" value="InterPro"/>
</dbReference>
<evidence type="ECO:0000256" key="8">
    <source>
        <dbReference type="ARBA" id="ARBA00023136"/>
    </source>
</evidence>
<dbReference type="EMBL" id="CP036150">
    <property type="protein sequence ID" value="QEN07519.1"/>
    <property type="molecule type" value="Genomic_DNA"/>
</dbReference>
<reference evidence="10 11" key="1">
    <citation type="submission" date="2019-02" db="EMBL/GenBank/DDBJ databases">
        <title>Complete Genome Sequence and Methylome Analysis of free living Spirochaetas.</title>
        <authorList>
            <person name="Fomenkov A."/>
            <person name="Dubinina G."/>
            <person name="Leshcheva N."/>
            <person name="Mikheeva N."/>
            <person name="Grabovich M."/>
            <person name="Vincze T."/>
            <person name="Roberts R.J."/>
        </authorList>
    </citation>
    <scope>NUCLEOTIDE SEQUENCE [LARGE SCALE GENOMIC DNA]</scope>
    <source>
        <strain evidence="10 11">K2</strain>
    </source>
</reference>
<evidence type="ECO:0000256" key="1">
    <source>
        <dbReference type="ARBA" id="ARBA00004651"/>
    </source>
</evidence>
<evidence type="ECO:0000313" key="11">
    <source>
        <dbReference type="Proteomes" id="UP000324209"/>
    </source>
</evidence>
<dbReference type="KEGG" id="ock:EXM22_05765"/>
<evidence type="ECO:0000256" key="7">
    <source>
        <dbReference type="ARBA" id="ARBA00022989"/>
    </source>
</evidence>
<dbReference type="GO" id="GO:0015420">
    <property type="term" value="F:ABC-type vitamin B12 transporter activity"/>
    <property type="evidence" value="ECO:0007669"/>
    <property type="project" value="UniProtKB-UniRule"/>
</dbReference>
<evidence type="ECO:0000256" key="6">
    <source>
        <dbReference type="ARBA" id="ARBA00022692"/>
    </source>
</evidence>
<comment type="similarity">
    <text evidence="3 9">Belongs to the CobD/CbiB family.</text>
</comment>
<keyword evidence="11" id="KW-1185">Reference proteome</keyword>
<dbReference type="UniPathway" id="UPA00148"/>
<evidence type="ECO:0000256" key="4">
    <source>
        <dbReference type="ARBA" id="ARBA00022475"/>
    </source>
</evidence>